<dbReference type="STRING" id="1555112.LIP_0233"/>
<dbReference type="RefSeq" id="WP_068133204.1">
    <property type="nucleotide sequence ID" value="NZ_AP014924.1"/>
</dbReference>
<name>A0A0K2SG72_LIMPI</name>
<accession>A0A0K2SG72</accession>
<sequence>MSEHIAIGPPGENLLGFLATMGTFRTLTEIRPSSDVRMRWQLLPQGWRPAWHVAPDVSQEALVEALHEYLSARDGAPEFTALGNSLPVEGPAFAAFARQAADAAGATDRRLADFALAYGCELVTNDNGRIQDTALRTVGAGQQRFFDMIGKLVRGTKPEHIRQALFEVWRYRDPSPAMRWDPADDRRYAYRADDPKDSKEFPIRTERGANRLAIEALPFFPTAIVGRMLFTASFVRNERGWATRWPIWEPAIPLDVARSLMTHPELGRERPDPRRLHALGVVEVFESLRSTEDRYRNFSAARALLGAGPREVVAV</sequence>
<dbReference type="KEGG" id="lpil:LIP_0233"/>
<dbReference type="OrthoDB" id="2371077at2"/>
<organism evidence="1 2">
    <name type="scientific">Limnochorda pilosa</name>
    <dbReference type="NCBI Taxonomy" id="1555112"/>
    <lineage>
        <taxon>Bacteria</taxon>
        <taxon>Bacillati</taxon>
        <taxon>Bacillota</taxon>
        <taxon>Limnochordia</taxon>
        <taxon>Limnochordales</taxon>
        <taxon>Limnochordaceae</taxon>
        <taxon>Limnochorda</taxon>
    </lineage>
</organism>
<reference evidence="2" key="1">
    <citation type="submission" date="2015-07" db="EMBL/GenBank/DDBJ databases">
        <title>Complete genome sequence and phylogenetic analysis of Limnochorda pilosa.</title>
        <authorList>
            <person name="Watanabe M."/>
            <person name="Kojima H."/>
            <person name="Fukui M."/>
        </authorList>
    </citation>
    <scope>NUCLEOTIDE SEQUENCE [LARGE SCALE GENOMIC DNA]</scope>
    <source>
        <strain evidence="2">HC45</strain>
    </source>
</reference>
<reference evidence="2" key="2">
    <citation type="journal article" date="2016" name="Int. J. Syst. Evol. Microbiol.">
        <title>Complete genome sequence and cell structure of Limnochorda pilosa, a Gram-negative spore-former within the phylum Firmicutes.</title>
        <authorList>
            <person name="Watanabe M."/>
            <person name="Kojima H."/>
            <person name="Fukui M."/>
        </authorList>
    </citation>
    <scope>NUCLEOTIDE SEQUENCE [LARGE SCALE GENOMIC DNA]</scope>
    <source>
        <strain evidence="2">HC45</strain>
    </source>
</reference>
<proteinExistence type="predicted"/>
<dbReference type="Proteomes" id="UP000065807">
    <property type="component" value="Chromosome"/>
</dbReference>
<dbReference type="AlphaFoldDB" id="A0A0K2SG72"/>
<protein>
    <submittedName>
        <fullName evidence="1">Uncharacterized protein</fullName>
    </submittedName>
</protein>
<dbReference type="EMBL" id="AP014924">
    <property type="protein sequence ID" value="BAS26090.1"/>
    <property type="molecule type" value="Genomic_DNA"/>
</dbReference>
<evidence type="ECO:0000313" key="1">
    <source>
        <dbReference type="EMBL" id="BAS26090.1"/>
    </source>
</evidence>
<keyword evidence="2" id="KW-1185">Reference proteome</keyword>
<evidence type="ECO:0000313" key="2">
    <source>
        <dbReference type="Proteomes" id="UP000065807"/>
    </source>
</evidence>
<gene>
    <name evidence="1" type="ORF">LIP_0233</name>
</gene>